<name>A0ABS4KPU0_9CLOT</name>
<dbReference type="RefSeq" id="WP_209700980.1">
    <property type="nucleotide sequence ID" value="NZ_JAGGLM010000002.1"/>
</dbReference>
<gene>
    <name evidence="1" type="ORF">J2Z42_000721</name>
</gene>
<protein>
    <submittedName>
        <fullName evidence="1">Uncharacterized protein</fullName>
    </submittedName>
</protein>
<sequence>MKYEHLASRNITKPLQYNLRFIDKINIKKQCNISKQNLLVNEKLENGGQDKYGK</sequence>
<proteinExistence type="predicted"/>
<comment type="caution">
    <text evidence="1">The sequence shown here is derived from an EMBL/GenBank/DDBJ whole genome shotgun (WGS) entry which is preliminary data.</text>
</comment>
<evidence type="ECO:0000313" key="1">
    <source>
        <dbReference type="EMBL" id="MBP2032056.1"/>
    </source>
</evidence>
<keyword evidence="2" id="KW-1185">Reference proteome</keyword>
<organism evidence="1 2">
    <name type="scientific">Clostridium algifaecis</name>
    <dbReference type="NCBI Taxonomy" id="1472040"/>
    <lineage>
        <taxon>Bacteria</taxon>
        <taxon>Bacillati</taxon>
        <taxon>Bacillota</taxon>
        <taxon>Clostridia</taxon>
        <taxon>Eubacteriales</taxon>
        <taxon>Clostridiaceae</taxon>
        <taxon>Clostridium</taxon>
    </lineage>
</organism>
<dbReference type="Proteomes" id="UP001519307">
    <property type="component" value="Unassembled WGS sequence"/>
</dbReference>
<accession>A0ABS4KPU0</accession>
<evidence type="ECO:0000313" key="2">
    <source>
        <dbReference type="Proteomes" id="UP001519307"/>
    </source>
</evidence>
<reference evidence="1 2" key="1">
    <citation type="submission" date="2021-03" db="EMBL/GenBank/DDBJ databases">
        <title>Genomic Encyclopedia of Type Strains, Phase IV (KMG-IV): sequencing the most valuable type-strain genomes for metagenomic binning, comparative biology and taxonomic classification.</title>
        <authorList>
            <person name="Goeker M."/>
        </authorList>
    </citation>
    <scope>NUCLEOTIDE SEQUENCE [LARGE SCALE GENOMIC DNA]</scope>
    <source>
        <strain evidence="1 2">DSM 28783</strain>
    </source>
</reference>
<dbReference type="EMBL" id="JAGGLM010000002">
    <property type="protein sequence ID" value="MBP2032056.1"/>
    <property type="molecule type" value="Genomic_DNA"/>
</dbReference>